<evidence type="ECO:0000313" key="2">
    <source>
        <dbReference type="Proteomes" id="UP001489509"/>
    </source>
</evidence>
<gene>
    <name evidence="1" type="ORF">WMO26_12470</name>
</gene>
<dbReference type="InterPro" id="IPR051082">
    <property type="entry name" value="Pentapeptide-BTB/POZ_domain"/>
</dbReference>
<sequence length="210" mass="22318">MKKEEIQELLKNHKLWLSGDGDGRRADLTGADLTGANLTGANLTYANLTDADLTYANLTDANLTDANLTCADLMRADLMRANLRGANLTDADLTYANLTDADLMRANLTGANLTGANLTDADLTCADLTGANGLVSAISYLSANFEQCKEGYIAYKTFGAHYNPPASWSINPGSEICETVNSMRTNTCGNGINVAPLEWVKQNASGNALD</sequence>
<evidence type="ECO:0000313" key="1">
    <source>
        <dbReference type="EMBL" id="MEQ2441643.1"/>
    </source>
</evidence>
<dbReference type="RefSeq" id="WP_349220854.1">
    <property type="nucleotide sequence ID" value="NZ_JBBMFD010000032.1"/>
</dbReference>
<dbReference type="Proteomes" id="UP001489509">
    <property type="component" value="Unassembled WGS sequence"/>
</dbReference>
<feature type="non-terminal residue" evidence="1">
    <location>
        <position position="210"/>
    </location>
</feature>
<proteinExistence type="predicted"/>
<comment type="caution">
    <text evidence="1">The sequence shown here is derived from an EMBL/GenBank/DDBJ whole genome shotgun (WGS) entry which is preliminary data.</text>
</comment>
<reference evidence="1 2" key="1">
    <citation type="submission" date="2024-03" db="EMBL/GenBank/DDBJ databases">
        <title>Human intestinal bacterial collection.</title>
        <authorList>
            <person name="Pauvert C."/>
            <person name="Hitch T.C.A."/>
            <person name="Clavel T."/>
        </authorList>
    </citation>
    <scope>NUCLEOTIDE SEQUENCE [LARGE SCALE GENOMIC DNA]</scope>
    <source>
        <strain evidence="1 2">CLA-JM-H44</strain>
    </source>
</reference>
<protein>
    <submittedName>
        <fullName evidence="1">Pentapeptide repeat-containing protein</fullName>
    </submittedName>
</protein>
<accession>A0ABV1E6H2</accession>
<dbReference type="InterPro" id="IPR001646">
    <property type="entry name" value="5peptide_repeat"/>
</dbReference>
<dbReference type="SUPFAM" id="SSF141571">
    <property type="entry name" value="Pentapeptide repeat-like"/>
    <property type="match status" value="1"/>
</dbReference>
<dbReference type="Pfam" id="PF00805">
    <property type="entry name" value="Pentapeptide"/>
    <property type="match status" value="2"/>
</dbReference>
<dbReference type="PANTHER" id="PTHR14136">
    <property type="entry name" value="BTB_POZ DOMAIN-CONTAINING PROTEIN KCTD9"/>
    <property type="match status" value="1"/>
</dbReference>
<name>A0ABV1E6H2_9FIRM</name>
<keyword evidence="2" id="KW-1185">Reference proteome</keyword>
<organism evidence="1 2">
    <name type="scientific">Solibaculum intestinale</name>
    <dbReference type="NCBI Taxonomy" id="3133165"/>
    <lineage>
        <taxon>Bacteria</taxon>
        <taxon>Bacillati</taxon>
        <taxon>Bacillota</taxon>
        <taxon>Clostridia</taxon>
        <taxon>Eubacteriales</taxon>
        <taxon>Oscillospiraceae</taxon>
        <taxon>Solibaculum</taxon>
    </lineage>
</organism>
<dbReference type="PANTHER" id="PTHR14136:SF17">
    <property type="entry name" value="BTB_POZ DOMAIN-CONTAINING PROTEIN KCTD9"/>
    <property type="match status" value="1"/>
</dbReference>
<dbReference type="Gene3D" id="2.160.20.80">
    <property type="entry name" value="E3 ubiquitin-protein ligase SopA"/>
    <property type="match status" value="2"/>
</dbReference>
<dbReference type="EMBL" id="JBBMFD010000032">
    <property type="protein sequence ID" value="MEQ2441643.1"/>
    <property type="molecule type" value="Genomic_DNA"/>
</dbReference>